<evidence type="ECO:0000256" key="1">
    <source>
        <dbReference type="SAM" id="MobiDB-lite"/>
    </source>
</evidence>
<proteinExistence type="predicted"/>
<feature type="compositionally biased region" description="Polar residues" evidence="1">
    <location>
        <begin position="45"/>
        <end position="56"/>
    </location>
</feature>
<keyword evidence="3" id="KW-1185">Reference proteome</keyword>
<gene>
    <name evidence="2" type="ORF">HZH66_009712</name>
</gene>
<protein>
    <submittedName>
        <fullName evidence="2">Uncharacterized protein</fullName>
    </submittedName>
</protein>
<accession>A0A834MZU4</accession>
<dbReference type="EMBL" id="JACSEA010000010">
    <property type="protein sequence ID" value="KAF7391232.1"/>
    <property type="molecule type" value="Genomic_DNA"/>
</dbReference>
<evidence type="ECO:0000313" key="3">
    <source>
        <dbReference type="Proteomes" id="UP000614350"/>
    </source>
</evidence>
<feature type="compositionally biased region" description="Basic and acidic residues" evidence="1">
    <location>
        <begin position="21"/>
        <end position="31"/>
    </location>
</feature>
<dbReference type="AlphaFoldDB" id="A0A834MZU4"/>
<feature type="region of interest" description="Disordered" evidence="1">
    <location>
        <begin position="21"/>
        <end position="66"/>
    </location>
</feature>
<reference evidence="2" key="1">
    <citation type="journal article" date="2020" name="G3 (Bethesda)">
        <title>High-Quality Assemblies for Three Invasive Social Wasps from the &lt;i&gt;Vespula&lt;/i&gt; Genus.</title>
        <authorList>
            <person name="Harrop T.W.R."/>
            <person name="Guhlin J."/>
            <person name="McLaughlin G.M."/>
            <person name="Permina E."/>
            <person name="Stockwell P."/>
            <person name="Gilligan J."/>
            <person name="Le Lec M.F."/>
            <person name="Gruber M.A.M."/>
            <person name="Quinn O."/>
            <person name="Lovegrove M."/>
            <person name="Duncan E.J."/>
            <person name="Remnant E.J."/>
            <person name="Van Eeckhoven J."/>
            <person name="Graham B."/>
            <person name="Knapp R.A."/>
            <person name="Langford K.W."/>
            <person name="Kronenberg Z."/>
            <person name="Press M.O."/>
            <person name="Eacker S.M."/>
            <person name="Wilson-Rankin E.E."/>
            <person name="Purcell J."/>
            <person name="Lester P.J."/>
            <person name="Dearden P.K."/>
        </authorList>
    </citation>
    <scope>NUCLEOTIDE SEQUENCE</scope>
    <source>
        <strain evidence="2">Marl-1</strain>
    </source>
</reference>
<dbReference type="Proteomes" id="UP000614350">
    <property type="component" value="Unassembled WGS sequence"/>
</dbReference>
<sequence>MEVVMEELEKIELVWVMEKEEKDKGIEKTEHSPSTYSKRKIRNVQGENINDESATLQKKKNSREKK</sequence>
<evidence type="ECO:0000313" key="2">
    <source>
        <dbReference type="EMBL" id="KAF7391232.1"/>
    </source>
</evidence>
<feature type="compositionally biased region" description="Basic residues" evidence="1">
    <location>
        <begin position="57"/>
        <end position="66"/>
    </location>
</feature>
<name>A0A834MZU4_VESVU</name>
<organism evidence="2 3">
    <name type="scientific">Vespula vulgaris</name>
    <name type="common">Yellow jacket</name>
    <name type="synonym">Wasp</name>
    <dbReference type="NCBI Taxonomy" id="7454"/>
    <lineage>
        <taxon>Eukaryota</taxon>
        <taxon>Metazoa</taxon>
        <taxon>Ecdysozoa</taxon>
        <taxon>Arthropoda</taxon>
        <taxon>Hexapoda</taxon>
        <taxon>Insecta</taxon>
        <taxon>Pterygota</taxon>
        <taxon>Neoptera</taxon>
        <taxon>Endopterygota</taxon>
        <taxon>Hymenoptera</taxon>
        <taxon>Apocrita</taxon>
        <taxon>Aculeata</taxon>
        <taxon>Vespoidea</taxon>
        <taxon>Vespidae</taxon>
        <taxon>Vespinae</taxon>
        <taxon>Vespula</taxon>
    </lineage>
</organism>
<comment type="caution">
    <text evidence="2">The sequence shown here is derived from an EMBL/GenBank/DDBJ whole genome shotgun (WGS) entry which is preliminary data.</text>
</comment>